<keyword evidence="1" id="KW-0812">Transmembrane</keyword>
<name>A0A8F9R5W5_9ASPA</name>
<keyword evidence="1" id="KW-1133">Transmembrane helix</keyword>
<geneLocation type="chloroplast" evidence="2"/>
<dbReference type="AlphaFoldDB" id="A0A8F9R5W5"/>
<organism evidence="2">
    <name type="scientific">Diplandrorchis sinica</name>
    <dbReference type="NCBI Taxonomy" id="2866081"/>
    <lineage>
        <taxon>Eukaryota</taxon>
        <taxon>Viridiplantae</taxon>
        <taxon>Streptophyta</taxon>
        <taxon>Embryophyta</taxon>
        <taxon>Tracheophyta</taxon>
        <taxon>Spermatophyta</taxon>
        <taxon>Magnoliopsida</taxon>
        <taxon>Liliopsida</taxon>
        <taxon>Asparagales</taxon>
        <taxon>Orchidaceae</taxon>
        <taxon>Epidendroideae</taxon>
        <taxon>Neottieae</taxon>
        <taxon>Diplandrorchis</taxon>
    </lineage>
</organism>
<accession>A0A8F9R5W5</accession>
<sequence length="64" mass="7555">MASLSLYVQMSKEIRLSKYDGTKSHILLIILIIPLISFHNIGYMLCCEKKWNSFYVCRYIIHNT</sequence>
<keyword evidence="2" id="KW-0934">Plastid</keyword>
<protein>
    <submittedName>
        <fullName evidence="2">Photosystem I subunit VIII</fullName>
    </submittedName>
</protein>
<feature type="transmembrane region" description="Helical" evidence="1">
    <location>
        <begin position="26"/>
        <end position="46"/>
    </location>
</feature>
<evidence type="ECO:0000313" key="2">
    <source>
        <dbReference type="EMBL" id="QYJ54860.1"/>
    </source>
</evidence>
<keyword evidence="2" id="KW-0150">Chloroplast</keyword>
<reference evidence="2" key="1">
    <citation type="submission" date="2021-04" db="EMBL/GenBank/DDBJ databases">
        <title>Complete chloroplast genome sequences of Diplandrorchis sinica and comparative analyses with other species of Orchidaceae.</title>
        <authorList>
            <person name="Zhang L.J."/>
            <person name="Chen X.H."/>
        </authorList>
    </citation>
    <scope>NUCLEOTIDE SEQUENCE</scope>
</reference>
<proteinExistence type="predicted"/>
<dbReference type="EMBL" id="MZ014629">
    <property type="protein sequence ID" value="QYJ54860.1"/>
    <property type="molecule type" value="Genomic_DNA"/>
</dbReference>
<gene>
    <name evidence="2" type="primary">psaI</name>
</gene>
<evidence type="ECO:0000256" key="1">
    <source>
        <dbReference type="SAM" id="Phobius"/>
    </source>
</evidence>
<keyword evidence="1" id="KW-0472">Membrane</keyword>